<dbReference type="PANTHER" id="PTHR47152">
    <property type="entry name" value="SLR2084 PROTEIN-RELATED"/>
    <property type="match status" value="1"/>
</dbReference>
<keyword evidence="2" id="KW-0540">Nuclease</keyword>
<feature type="domain" description="Putative restriction endonuclease" evidence="1">
    <location>
        <begin position="29"/>
        <end position="179"/>
    </location>
</feature>
<keyword evidence="2" id="KW-0255">Endonuclease</keyword>
<evidence type="ECO:0000313" key="2">
    <source>
        <dbReference type="EMBL" id="MDR9899999.1"/>
    </source>
</evidence>
<organism evidence="2 3">
    <name type="scientific">Aetokthonos hydrillicola Thurmond2011</name>
    <dbReference type="NCBI Taxonomy" id="2712845"/>
    <lineage>
        <taxon>Bacteria</taxon>
        <taxon>Bacillati</taxon>
        <taxon>Cyanobacteriota</taxon>
        <taxon>Cyanophyceae</taxon>
        <taxon>Nostocales</taxon>
        <taxon>Hapalosiphonaceae</taxon>
        <taxon>Aetokthonos</taxon>
    </lineage>
</organism>
<comment type="caution">
    <text evidence="2">The sequence shown here is derived from an EMBL/GenBank/DDBJ whole genome shotgun (WGS) entry which is preliminary data.</text>
</comment>
<dbReference type="SUPFAM" id="SSF52980">
    <property type="entry name" value="Restriction endonuclease-like"/>
    <property type="match status" value="1"/>
</dbReference>
<dbReference type="GO" id="GO:0004519">
    <property type="term" value="F:endonuclease activity"/>
    <property type="evidence" value="ECO:0007669"/>
    <property type="project" value="UniProtKB-KW"/>
</dbReference>
<dbReference type="Proteomes" id="UP000667802">
    <property type="component" value="Unassembled WGS sequence"/>
</dbReference>
<dbReference type="PANTHER" id="PTHR47152:SF3">
    <property type="entry name" value="SLR1613 PROTEIN"/>
    <property type="match status" value="1"/>
</dbReference>
<dbReference type="Pfam" id="PF05685">
    <property type="entry name" value="Uma2"/>
    <property type="match status" value="1"/>
</dbReference>
<dbReference type="AlphaFoldDB" id="A0AAP5IEZ6"/>
<dbReference type="InterPro" id="IPR011335">
    <property type="entry name" value="Restrct_endonuc-II-like"/>
</dbReference>
<evidence type="ECO:0000259" key="1">
    <source>
        <dbReference type="Pfam" id="PF05685"/>
    </source>
</evidence>
<name>A0AAP5IEZ6_9CYAN</name>
<dbReference type="RefSeq" id="WP_243902301.1">
    <property type="nucleotide sequence ID" value="NZ_CAWQFN010000747.1"/>
</dbReference>
<dbReference type="EMBL" id="JAALHA020000029">
    <property type="protein sequence ID" value="MDR9899999.1"/>
    <property type="molecule type" value="Genomic_DNA"/>
</dbReference>
<sequence length="202" mass="23028">MSYSAMYSPVLEKPATPKTSYVLLDNVSWDQLEKLDVDLEGTGARLTYLDGTLEIMSPLSDDHEDFKTTVAMLLETYMRIKNIRFYGRGSATLGQRKDGTRTEPDESYNLGTKKPIPDLVVEITVTSGGIDKLQVYKRLRVPEVWFWEDGTLSVYCLHEEEYQKVTKSSLLTSLDLELLAKFSRMGDQYDAVNEFSQIITEQ</sequence>
<protein>
    <submittedName>
        <fullName evidence="2">Uma2 family endonuclease</fullName>
    </submittedName>
</protein>
<dbReference type="InterPro" id="IPR008538">
    <property type="entry name" value="Uma2"/>
</dbReference>
<keyword evidence="2" id="KW-0378">Hydrolase</keyword>
<proteinExistence type="predicted"/>
<reference evidence="3" key="1">
    <citation type="journal article" date="2021" name="Science">
        <title>Hunting the eagle killer: A cyanobacterial neurotoxin causes vacuolar myelinopathy.</title>
        <authorList>
            <person name="Breinlinger S."/>
            <person name="Phillips T.J."/>
            <person name="Haram B.N."/>
            <person name="Mares J."/>
            <person name="Martinez Yerena J.A."/>
            <person name="Hrouzek P."/>
            <person name="Sobotka R."/>
            <person name="Henderson W.M."/>
            <person name="Schmieder P."/>
            <person name="Williams S.M."/>
            <person name="Lauderdale J.D."/>
            <person name="Wilde H.D."/>
            <person name="Gerrin W."/>
            <person name="Kust A."/>
            <person name="Washington J.W."/>
            <person name="Wagner C."/>
            <person name="Geier B."/>
            <person name="Liebeke M."/>
            <person name="Enke H."/>
            <person name="Niedermeyer T.H.J."/>
            <person name="Wilde S.B."/>
        </authorList>
    </citation>
    <scope>NUCLEOTIDE SEQUENCE [LARGE SCALE GENOMIC DNA]</scope>
    <source>
        <strain evidence="3">Thurmond2011</strain>
    </source>
</reference>
<evidence type="ECO:0000313" key="3">
    <source>
        <dbReference type="Proteomes" id="UP000667802"/>
    </source>
</evidence>
<dbReference type="Gene3D" id="3.90.1570.10">
    <property type="entry name" value="tt1808, chain A"/>
    <property type="match status" value="1"/>
</dbReference>
<accession>A0AAP5IEZ6</accession>
<dbReference type="CDD" id="cd06260">
    <property type="entry name" value="DUF820-like"/>
    <property type="match status" value="1"/>
</dbReference>
<keyword evidence="3" id="KW-1185">Reference proteome</keyword>
<dbReference type="InterPro" id="IPR012296">
    <property type="entry name" value="Nuclease_put_TT1808"/>
</dbReference>
<gene>
    <name evidence="2" type="ORF">G7B40_036415</name>
</gene>